<proteinExistence type="predicted"/>
<dbReference type="EMBL" id="GEBQ01019032">
    <property type="protein sequence ID" value="JAT20945.1"/>
    <property type="molecule type" value="Transcribed_RNA"/>
</dbReference>
<organism evidence="1">
    <name type="scientific">Graphocephala atropunctata</name>
    <dbReference type="NCBI Taxonomy" id="36148"/>
    <lineage>
        <taxon>Eukaryota</taxon>
        <taxon>Metazoa</taxon>
        <taxon>Ecdysozoa</taxon>
        <taxon>Arthropoda</taxon>
        <taxon>Hexapoda</taxon>
        <taxon>Insecta</taxon>
        <taxon>Pterygota</taxon>
        <taxon>Neoptera</taxon>
        <taxon>Paraneoptera</taxon>
        <taxon>Hemiptera</taxon>
        <taxon>Auchenorrhyncha</taxon>
        <taxon>Membracoidea</taxon>
        <taxon>Cicadellidae</taxon>
        <taxon>Cicadellinae</taxon>
        <taxon>Cicadellini</taxon>
        <taxon>Graphocephala</taxon>
    </lineage>
</organism>
<protein>
    <submittedName>
        <fullName evidence="1">Uncharacterized protein</fullName>
    </submittedName>
</protein>
<dbReference type="AlphaFoldDB" id="A0A1B6LBA6"/>
<feature type="non-terminal residue" evidence="1">
    <location>
        <position position="179"/>
    </location>
</feature>
<feature type="non-terminal residue" evidence="1">
    <location>
        <position position="1"/>
    </location>
</feature>
<gene>
    <name evidence="1" type="ORF">g.48763</name>
</gene>
<name>A0A1B6LBA6_9HEMI</name>
<reference evidence="1" key="1">
    <citation type="submission" date="2015-11" db="EMBL/GenBank/DDBJ databases">
        <title>De novo transcriptome assembly of four potential Pierce s Disease insect vectors from Arizona vineyards.</title>
        <authorList>
            <person name="Tassone E.E."/>
        </authorList>
    </citation>
    <scope>NUCLEOTIDE SEQUENCE</scope>
</reference>
<sequence>LETDGGEDSDVNTHKNRLKRLLALKKELEGHGELLKTADLLGLEVMNGCVPSDVPMVQQLVDEYQLLWKDITERMKQLIDTTKEECRKKNVVNEEIQVETLRFETDTSVQVNTLPAPLLRRDAYVYELQTAIRECNTNLESLASLDKLTTQSAAKCVAACQSSVDLVRHLSGLLVEQCG</sequence>
<evidence type="ECO:0000313" key="1">
    <source>
        <dbReference type="EMBL" id="JAT20945.1"/>
    </source>
</evidence>
<dbReference type="SUPFAM" id="SSF46966">
    <property type="entry name" value="Spectrin repeat"/>
    <property type="match status" value="1"/>
</dbReference>
<accession>A0A1B6LBA6</accession>